<evidence type="ECO:0000313" key="22">
    <source>
        <dbReference type="Proteomes" id="UP000300237"/>
    </source>
</evidence>
<reference evidence="11" key="4">
    <citation type="submission" date="2018-07" db="EMBL/GenBank/DDBJ databases">
        <authorList>
            <person name="Shah S."/>
            <person name="Brown T."/>
            <person name="Auld S."/>
            <person name="Bratton K."/>
            <person name="Narechania A."/>
            <person name="Mathema B."/>
            <person name="Gandhi N."/>
        </authorList>
    </citation>
    <scope>NUCLEOTIDE SEQUENCE</scope>
    <source>
        <strain evidence="11">32301_S10</strain>
    </source>
</reference>
<reference evidence="11 21" key="3">
    <citation type="journal article" date="2017" name="N. Engl. J. Med.">
        <title>Transmission of Extensively Drug-Resistant Tuberculosis in South Africa.</title>
        <authorList>
            <person name="Shah N.S."/>
            <person name="Auld S.C."/>
            <person name="Brust J.C."/>
            <person name="Mathema B."/>
            <person name="Ismail N."/>
            <person name="Moodley P."/>
            <person name="Mlisana K."/>
            <person name="Allana S."/>
            <person name="Campbell A."/>
            <person name="Mthiyane T."/>
            <person name="Morris N."/>
            <person name="Mpangase P."/>
            <person name="van der Meulen H."/>
            <person name="Omar S.V."/>
            <person name="Brown T.S."/>
            <person name="Narechania A."/>
            <person name="Shaskina E."/>
            <person name="Kapwata T."/>
            <person name="Kreiswirth B."/>
            <person name="Gandhi N.R."/>
        </authorList>
    </citation>
    <scope>NUCLEOTIDE SEQUENCE [LARGE SCALE GENOMIC DNA]</scope>
    <source>
        <strain evidence="11 21">32301_S10</strain>
    </source>
</reference>
<dbReference type="SUPFAM" id="SSF69572">
    <property type="entry name" value="Activating enzymes of the ubiquitin-like proteins"/>
    <property type="match status" value="1"/>
</dbReference>
<evidence type="ECO:0000313" key="12">
    <source>
        <dbReference type="EMBL" id="VCU49618.1"/>
    </source>
</evidence>
<dbReference type="InterPro" id="IPR035985">
    <property type="entry name" value="Ubiquitin-activating_enz"/>
</dbReference>
<reference evidence="12 22" key="5">
    <citation type="submission" date="2018-08" db="EMBL/GenBank/DDBJ databases">
        <authorList>
            <person name="Fokvardsen B D."/>
            <person name="Norman A."/>
        </authorList>
    </citation>
    <scope>NUCLEOTIDE SEQUENCE [LARGE SCALE GENOMIC DNA]</scope>
    <source>
        <strain evidence="12 22">DKC2</strain>
    </source>
</reference>
<dbReference type="Proteomes" id="UP000050139">
    <property type="component" value="Unassembled WGS sequence"/>
</dbReference>
<gene>
    <name evidence="3" type="primary">moeY</name>
    <name evidence="12" type="ORF">DKC2_1445</name>
    <name evidence="11" type="ORF">DSJ38_14655</name>
    <name evidence="3" type="ORF">ERS007657_00031</name>
    <name evidence="7" type="ORF">ERS007661_00101</name>
    <name evidence="8" type="ORF">ERS007679_01914</name>
    <name evidence="2" type="ORF">ERS007681_01973</name>
    <name evidence="9" type="ORF">ERS007720_00320</name>
    <name evidence="5" type="ORF">ERS027646_00342</name>
    <name evidence="4" type="ORF">ERS027661_00353</name>
    <name evidence="6" type="ORF">ERS094118_03483</name>
    <name evidence="10" type="ORF">J8J21_14590</name>
</gene>
<evidence type="ECO:0000313" key="7">
    <source>
        <dbReference type="EMBL" id="CNU11966.1"/>
    </source>
</evidence>
<evidence type="ECO:0000313" key="8">
    <source>
        <dbReference type="EMBL" id="COV47284.1"/>
    </source>
</evidence>
<evidence type="ECO:0000313" key="19">
    <source>
        <dbReference type="Proteomes" id="UP000049023"/>
    </source>
</evidence>
<dbReference type="InterPro" id="IPR000594">
    <property type="entry name" value="ThiF_NAD_FAD-bd"/>
</dbReference>
<dbReference type="EMBL" id="CSAD01000231">
    <property type="protein sequence ID" value="COV47284.1"/>
    <property type="molecule type" value="Genomic_DNA"/>
</dbReference>
<proteinExistence type="predicted"/>
<reference evidence="10 23" key="6">
    <citation type="submission" date="2021-03" db="EMBL/GenBank/DDBJ databases">
        <title>Whole Genome Sequencing of Mycobacterium tuberculosis clinical isolates from Arunachal Pradesh, India.</title>
        <authorList>
            <person name="Singh S."/>
            <person name="Mudliar S.R."/>
            <person name="Kulsum U."/>
            <person name="Rufai S.B."/>
            <person name="Singh P.K."/>
            <person name="Umpo M."/>
            <person name="Nyori M."/>
        </authorList>
    </citation>
    <scope>NUCLEOTIDE SEQUENCE [LARGE SCALE GENOMIC DNA]</scope>
    <source>
        <strain evidence="10 23">OMICS/BPL/0142/20/SP</strain>
    </source>
</reference>
<dbReference type="Proteomes" id="UP000045842">
    <property type="component" value="Unassembled WGS sequence"/>
</dbReference>
<dbReference type="EMBL" id="LR027516">
    <property type="protein sequence ID" value="VCU49618.1"/>
    <property type="molecule type" value="Genomic_DNA"/>
</dbReference>
<organism evidence="3 16">
    <name type="scientific">Mycobacterium tuberculosis</name>
    <dbReference type="NCBI Taxonomy" id="1773"/>
    <lineage>
        <taxon>Bacteria</taxon>
        <taxon>Bacillati</taxon>
        <taxon>Actinomycetota</taxon>
        <taxon>Actinomycetes</taxon>
        <taxon>Mycobacteriales</taxon>
        <taxon>Mycobacteriaceae</taxon>
        <taxon>Mycobacterium</taxon>
        <taxon>Mycobacterium tuberculosis complex</taxon>
    </lineage>
</organism>
<evidence type="ECO:0000313" key="3">
    <source>
        <dbReference type="EMBL" id="CFR64351.1"/>
    </source>
</evidence>
<dbReference type="Proteomes" id="UP000039217">
    <property type="component" value="Unassembled WGS sequence"/>
</dbReference>
<evidence type="ECO:0000313" key="21">
    <source>
        <dbReference type="Proteomes" id="UP000256381"/>
    </source>
</evidence>
<evidence type="ECO:0000313" key="6">
    <source>
        <dbReference type="EMBL" id="CLW86495.1"/>
    </source>
</evidence>
<dbReference type="Proteomes" id="UP000671119">
    <property type="component" value="Unassembled WGS sequence"/>
</dbReference>
<dbReference type="EMBL" id="CFOE01000230">
    <property type="protein sequence ID" value="CFE39591.1"/>
    <property type="molecule type" value="Genomic_DNA"/>
</dbReference>
<dbReference type="EMBL" id="CGCX01000005">
    <property type="protein sequence ID" value="CFR64351.1"/>
    <property type="molecule type" value="Genomic_DNA"/>
</dbReference>
<evidence type="ECO:0000313" key="5">
    <source>
        <dbReference type="EMBL" id="CKR65859.1"/>
    </source>
</evidence>
<dbReference type="AlphaFoldDB" id="A0A045JWD2"/>
<feature type="domain" description="THIF-type NAD/FAD binding fold" evidence="1">
    <location>
        <begin position="90"/>
        <end position="254"/>
    </location>
</feature>
<evidence type="ECO:0000313" key="11">
    <source>
        <dbReference type="EMBL" id="REQ50459.1"/>
    </source>
</evidence>
<dbReference type="EMBL" id="COPH01000033">
    <property type="protein sequence ID" value="CLW86495.1"/>
    <property type="molecule type" value="Genomic_DNA"/>
</dbReference>
<evidence type="ECO:0000313" key="17">
    <source>
        <dbReference type="Proteomes" id="UP000048289"/>
    </source>
</evidence>
<dbReference type="OMA" id="ECDSLDM"/>
<name>A0A045JWD2_MYCTX</name>
<evidence type="ECO:0000313" key="9">
    <source>
        <dbReference type="EMBL" id="COV48358.1"/>
    </source>
</evidence>
<dbReference type="Proteomes" id="UP000048289">
    <property type="component" value="Unassembled WGS sequence"/>
</dbReference>
<dbReference type="Proteomes" id="UP000046680">
    <property type="component" value="Unassembled WGS sequence"/>
</dbReference>
<dbReference type="Gene3D" id="3.40.109.10">
    <property type="entry name" value="NADH Oxidase"/>
    <property type="match status" value="1"/>
</dbReference>
<evidence type="ECO:0000313" key="15">
    <source>
        <dbReference type="Proteomes" id="UP000045842"/>
    </source>
</evidence>
<evidence type="ECO:0000313" key="4">
    <source>
        <dbReference type="EMBL" id="CKQ95864.1"/>
    </source>
</evidence>
<dbReference type="EMBL" id="CQQC01000014">
    <property type="protein sequence ID" value="CNU11966.1"/>
    <property type="molecule type" value="Genomic_DNA"/>
</dbReference>
<dbReference type="EMBL" id="CNGE01000032">
    <property type="protein sequence ID" value="CKR65859.1"/>
    <property type="molecule type" value="Genomic_DNA"/>
</dbReference>
<dbReference type="Proteomes" id="UP000044938">
    <property type="component" value="Unassembled WGS sequence"/>
</dbReference>
<dbReference type="Proteomes" id="UP000048948">
    <property type="component" value="Unassembled WGS sequence"/>
</dbReference>
<evidence type="ECO:0000313" key="10">
    <source>
        <dbReference type="EMBL" id="MBP0684319.1"/>
    </source>
</evidence>
<evidence type="ECO:0000313" key="14">
    <source>
        <dbReference type="Proteomes" id="UP000044938"/>
    </source>
</evidence>
<accession>A0A045JWD2</accession>
<evidence type="ECO:0000313" key="18">
    <source>
        <dbReference type="Proteomes" id="UP000048948"/>
    </source>
</evidence>
<dbReference type="GO" id="GO:0008641">
    <property type="term" value="F:ubiquitin-like modifier activating enzyme activity"/>
    <property type="evidence" value="ECO:0007669"/>
    <property type="project" value="InterPro"/>
</dbReference>
<dbReference type="GO" id="GO:0061503">
    <property type="term" value="F:tRNA threonylcarbamoyladenosine dehydratase"/>
    <property type="evidence" value="ECO:0007669"/>
    <property type="project" value="TreeGrafter"/>
</dbReference>
<dbReference type="RefSeq" id="WP_003898838.1">
    <property type="nucleotide sequence ID" value="NZ_AP017901.1"/>
</dbReference>
<dbReference type="SMR" id="A0A045JWD2"/>
<dbReference type="EMBL" id="CSAJ01000021">
    <property type="protein sequence ID" value="COV48358.1"/>
    <property type="molecule type" value="Genomic_DNA"/>
</dbReference>
<sequence length="715" mass="78181">MTIPHEGGSTGILVLRDDDHDDVLVLDRLRSDPSIEFVDRFAEQLAGVRRLLPQPDPDLLEEAKRWAYYPWRRMVVAILGLRGFRAVRLDRNRHLITAEEQRALHALRVGVVGLSAGHAIAYTLAAEGACGTLRLADFDKIELSNLNRVPVGVFDIGLNKAMIAARRIAELDPYLAVDLVTSGLSPESVDEFLDGLDVVIEECDSLDIKVILRQAACARGVPVLMATSDRGLVDVERYDVEPGRPIFHGLLGDIDADKLCGLTTKDKVPHVLNILDCQELSARCAASMIEVDQTLWGWPQLAGDIWVGAATVAEAVRRIGLGEPLESGRVRVDVSAALDRLDQPPMPSRGNGWLLESVPPTAPAEPQPTSEIVAQAAIRAPSGGNVQPWHVVAKQHSLTIRLAPEHTSAMDIAFRGSAVAVGAAMFNARVAAAAHRVLGSVEFDESQPDSPLQATMHFGRGDDPSLAALYRPMLLRTTNRHHGMPGHVHPATVELLTNTAAAEGARLQLLLSRNEIDRAATILAAADRIRYLTPRLHEEMMSELRWPGDPSLDAGIDVRSLELDSGELRVLDILRRSDVVARLAQWDCGTALEDNTNERVSASSALAIVYVDGATLTDFARGGSAMQAVWIVAQQHGLAVQPMSPIFLYARGRHDLDQASPHFAAQLHRLQLDFRELVKPGKEGHEVLIFRLFHAPPPSVCSRRRVRHAIPEPHR</sequence>
<dbReference type="EMBL" id="CNFU01000039">
    <property type="protein sequence ID" value="CKQ95864.1"/>
    <property type="molecule type" value="Genomic_DNA"/>
</dbReference>
<dbReference type="SUPFAM" id="SSF55469">
    <property type="entry name" value="FMN-dependent nitroreductase-like"/>
    <property type="match status" value="1"/>
</dbReference>
<dbReference type="Pfam" id="PF00899">
    <property type="entry name" value="ThiF"/>
    <property type="match status" value="1"/>
</dbReference>
<evidence type="ECO:0000313" key="23">
    <source>
        <dbReference type="Proteomes" id="UP000671119"/>
    </source>
</evidence>
<evidence type="ECO:0000313" key="13">
    <source>
        <dbReference type="Proteomes" id="UP000039217"/>
    </source>
</evidence>
<dbReference type="InterPro" id="IPR045886">
    <property type="entry name" value="ThiF/MoeB/HesA"/>
</dbReference>
<evidence type="ECO:0000313" key="20">
    <source>
        <dbReference type="Proteomes" id="UP000050139"/>
    </source>
</evidence>
<dbReference type="GO" id="GO:0016491">
    <property type="term" value="F:oxidoreductase activity"/>
    <property type="evidence" value="ECO:0007669"/>
    <property type="project" value="InterPro"/>
</dbReference>
<dbReference type="EMBL" id="JAGIZI010000023">
    <property type="protein sequence ID" value="MBP0684319.1"/>
    <property type="molecule type" value="Genomic_DNA"/>
</dbReference>
<protein>
    <submittedName>
        <fullName evidence="3">Molybdopterin biosynthesis protein MoeY</fullName>
    </submittedName>
    <submittedName>
        <fullName evidence="10">Rv1355c family protein</fullName>
    </submittedName>
</protein>
<dbReference type="Proteomes" id="UP000300237">
    <property type="component" value="Chromosome"/>
</dbReference>
<reference evidence="13 14" key="1">
    <citation type="submission" date="2015-03" db="EMBL/GenBank/DDBJ databases">
        <authorList>
            <consortium name="Pathogen Informatics"/>
        </authorList>
    </citation>
    <scope>NUCLEOTIDE SEQUENCE [LARGE SCALE GENOMIC DNA]</scope>
    <source>
        <strain evidence="5 18">Bir 172</strain>
        <strain evidence="4 19">Bir 187</strain>
        <strain evidence="3 16">C09601061</strain>
        <strain evidence="7 13">D00501624</strain>
        <strain evidence="8 15">G09801536</strain>
        <strain evidence="2 17">G09901357</strain>
        <strain evidence="9 14">M09401471</strain>
    </source>
</reference>
<dbReference type="GO" id="GO:0061504">
    <property type="term" value="P:cyclic threonylcarbamoyladenosine biosynthetic process"/>
    <property type="evidence" value="ECO:0007669"/>
    <property type="project" value="TreeGrafter"/>
</dbReference>
<dbReference type="PANTHER" id="PTHR43267">
    <property type="entry name" value="TRNA THREONYLCARBAMOYLADENOSINE DEHYDRATASE"/>
    <property type="match status" value="1"/>
</dbReference>
<dbReference type="Proteomes" id="UP000256381">
    <property type="component" value="Unassembled WGS sequence"/>
</dbReference>
<dbReference type="PANTHER" id="PTHR43267:SF3">
    <property type="entry name" value="THIF PROTEIN"/>
    <property type="match status" value="1"/>
</dbReference>
<dbReference type="EMBL" id="QTBD01000167">
    <property type="protein sequence ID" value="REQ50459.1"/>
    <property type="molecule type" value="Genomic_DNA"/>
</dbReference>
<dbReference type="Proteomes" id="UP000049023">
    <property type="component" value="Unassembled WGS sequence"/>
</dbReference>
<dbReference type="NCBIfam" id="NF005901">
    <property type="entry name" value="PRK07877.1"/>
    <property type="match status" value="1"/>
</dbReference>
<evidence type="ECO:0000313" key="16">
    <source>
        <dbReference type="Proteomes" id="UP000046680"/>
    </source>
</evidence>
<evidence type="ECO:0000259" key="1">
    <source>
        <dbReference type="Pfam" id="PF00899"/>
    </source>
</evidence>
<dbReference type="InterPro" id="IPR000415">
    <property type="entry name" value="Nitroreductase-like"/>
</dbReference>
<dbReference type="CDD" id="cd01483">
    <property type="entry name" value="E1_enzyme_family"/>
    <property type="match status" value="1"/>
</dbReference>
<reference evidence="6 20" key="2">
    <citation type="submission" date="2015-03" db="EMBL/GenBank/DDBJ databases">
        <authorList>
            <consortium name="Pathogen Informatics"/>
            <person name="Murphy D."/>
        </authorList>
    </citation>
    <scope>NUCLEOTIDE SEQUENCE [LARGE SCALE GENOMIC DNA]</scope>
    <source>
        <strain evidence="6 20">0268S</strain>
    </source>
</reference>
<dbReference type="Gene3D" id="3.40.50.720">
    <property type="entry name" value="NAD(P)-binding Rossmann-like Domain"/>
    <property type="match status" value="1"/>
</dbReference>
<evidence type="ECO:0000313" key="2">
    <source>
        <dbReference type="EMBL" id="CFE39591.1"/>
    </source>
</evidence>